<evidence type="ECO:0000313" key="3">
    <source>
        <dbReference type="EMBL" id="SSA38315.1"/>
    </source>
</evidence>
<name>A0A2Y9A230_9RHOB</name>
<evidence type="ECO:0008006" key="6">
    <source>
        <dbReference type="Google" id="ProtNLM"/>
    </source>
</evidence>
<dbReference type="EMBL" id="UETC01000001">
    <property type="protein sequence ID" value="SSA38315.1"/>
    <property type="molecule type" value="Genomic_DNA"/>
</dbReference>
<keyword evidence="1" id="KW-0472">Membrane</keyword>
<keyword evidence="4" id="KW-1185">Reference proteome</keyword>
<reference evidence="3 5" key="1">
    <citation type="submission" date="2016-10" db="EMBL/GenBank/DDBJ databases">
        <authorList>
            <person name="Cai Z."/>
        </authorList>
    </citation>
    <scope>NUCLEOTIDE SEQUENCE [LARGE SCALE GENOMIC DNA]</scope>
    <source>
        <strain evidence="3 5">DSM 25227</strain>
    </source>
</reference>
<evidence type="ECO:0000313" key="2">
    <source>
        <dbReference type="EMBL" id="PWJ22037.1"/>
    </source>
</evidence>
<feature type="transmembrane region" description="Helical" evidence="1">
    <location>
        <begin position="71"/>
        <end position="89"/>
    </location>
</feature>
<protein>
    <recommendedName>
        <fullName evidence="6">Biopolymer transporter ExbB</fullName>
    </recommendedName>
</protein>
<feature type="transmembrane region" description="Helical" evidence="1">
    <location>
        <begin position="101"/>
        <end position="122"/>
    </location>
</feature>
<dbReference type="Proteomes" id="UP000245839">
    <property type="component" value="Unassembled WGS sequence"/>
</dbReference>
<accession>A0A2Y9A230</accession>
<evidence type="ECO:0000313" key="4">
    <source>
        <dbReference type="Proteomes" id="UP000245839"/>
    </source>
</evidence>
<dbReference type="Proteomes" id="UP000251571">
    <property type="component" value="Unassembled WGS sequence"/>
</dbReference>
<reference evidence="2 4" key="2">
    <citation type="submission" date="2018-03" db="EMBL/GenBank/DDBJ databases">
        <title>Genomic Encyclopedia of Archaeal and Bacterial Type Strains, Phase II (KMG-II): from individual species to whole genera.</title>
        <authorList>
            <person name="Goeker M."/>
        </authorList>
    </citation>
    <scope>NUCLEOTIDE SEQUENCE [LARGE SCALE GENOMIC DNA]</scope>
    <source>
        <strain evidence="2 4">DSM 25227</strain>
    </source>
</reference>
<evidence type="ECO:0000256" key="1">
    <source>
        <dbReference type="SAM" id="Phobius"/>
    </source>
</evidence>
<keyword evidence="1" id="KW-0812">Transmembrane</keyword>
<dbReference type="EMBL" id="QGDJ01000001">
    <property type="protein sequence ID" value="PWJ22037.1"/>
    <property type="molecule type" value="Genomic_DNA"/>
</dbReference>
<evidence type="ECO:0000313" key="5">
    <source>
        <dbReference type="Proteomes" id="UP000251571"/>
    </source>
</evidence>
<keyword evidence="1" id="KW-1133">Transmembrane helix</keyword>
<organism evidence="3 5">
    <name type="scientific">Jannaschia seohaensis</name>
    <dbReference type="NCBI Taxonomy" id="475081"/>
    <lineage>
        <taxon>Bacteria</taxon>
        <taxon>Pseudomonadati</taxon>
        <taxon>Pseudomonadota</taxon>
        <taxon>Alphaproteobacteria</taxon>
        <taxon>Rhodobacterales</taxon>
        <taxon>Roseobacteraceae</taxon>
        <taxon>Jannaschia</taxon>
    </lineage>
</organism>
<sequence length="455" mass="48735">MPISIGWYPACNRCVATAAADTAARLSLDNGVSSVATVFQRTPSNGAAGSKTMARAQFDEGTQFTQPVRQIVYMLAVLSVVGAGVWVAYPQIAPIFTANPWLNGTIIAVFVLGVFACFAQVFQLFSSVSWIEGFAEQRPGHDITRPPALLAPLAAMLRARSARSQISSSSSRSILDSVGARMEEARDITRYLVNVLIFLGLLGTFWGLAITVPSVVDTIRNLNPASDEGGVAVFARLIGGLEEQLEGMGTAFASSLLGLAGSLVVGLLELFAGHGQNRFYRELEDWLSSITRVGLVGDNDEETIDQYSLAAVLDHMNYQMESLQDMFQKAEAGRLAADSKMATLSDAITTMAQRIESGTGTDTSIALQRVADGQDRIVEALTSSGSIGGEAMDAESRARLRSIDVQLLKVFEEMQQGRQAATDDLRGDLGALTRAIRQMNRLVGQQQGRGLDGDA</sequence>
<dbReference type="AlphaFoldDB" id="A0A2Y9A230"/>
<feature type="transmembrane region" description="Helical" evidence="1">
    <location>
        <begin position="251"/>
        <end position="272"/>
    </location>
</feature>
<proteinExistence type="predicted"/>
<gene>
    <name evidence="2" type="ORF">BCF38_101446</name>
    <name evidence="3" type="ORF">SAMN05421539_101446</name>
</gene>
<feature type="transmembrane region" description="Helical" evidence="1">
    <location>
        <begin position="191"/>
        <end position="212"/>
    </location>
</feature>